<dbReference type="InterPro" id="IPR029071">
    <property type="entry name" value="Ubiquitin-like_domsf"/>
</dbReference>
<feature type="compositionally biased region" description="Basic and acidic residues" evidence="1">
    <location>
        <begin position="754"/>
        <end position="779"/>
    </location>
</feature>
<sequence>MFSPVPPRYSEDDLFRFVSFNASNATTHVVTQNFDMDGSSIKQEKPATMDCHSGSSVSSDSDDEASIKKRLRSKLDHKGAESDSALSKSHHANDRVRKRCRSTSDQQATPVSHGSTLKGRILAKSEINVRDRNIQVWYPHHLKSKHAHKNTASPGPVPMIKTNFSHPQLFQPDLTLVSHNVHGTSRRPSHRRQEGKLVPHLPSMHENNYRLPYGPLTSPGEAACDTSDALKLDTRLVDSNDQNVVPFSVDTLIIGSWRRFLIADDPDNQLACVCDLEGEKLSWRVADSENFYKVEVSLEAATSLELTIGGESSVSSLQIELSETPMFWIKSNKDPNTLKKNRKRPQWAQCNDFTESKQASRNFVHILRGSTSQLYDSVFKIGDVRPSIRRVTKVIDATGYRLQLPANRQQSIMPASPVAMFPYPTHQFDPAAGHTMYQSAPSNPKARSASAPCFISSYPDSTQWTTPTGWTSDAFPQQSFDYSVPPYSSELNSPSTYPSYANSLATDEDFYQLVSVDNEEGSSSAEIDALPTPDGNPSFAEDVVDLHMEFINSHYDEGEFLDLAMPYGSGDGMLTLNKMKEKPVNRSLRILPSQRFGICSSAKALLKNWLLPVATRLRLGNYVSRGDCRKEYIVDNCLLDPIRQVPSVYMWREGVMRHTLEGPITLDELRMKITDCLEANAPSQVAGGAVTQSGTSLPTAATPTQVPVGTNSVPDTTTFNSSATATPSTSGAQADALPSSTVDEKKAKLQQKLAEARRARAEREQEETKQKELKRRTDGKAVLTAKEAFEEKKTKLLAQEIERQKMQDKEYKRQIEAQIEADKRERLASRSSQANGSSTANSPAISSSQASSRNSLNTSSKSTDCKLVIRQTNGQVLRNTFEAKTTLEGVREWIATHRTDGDVPYILMQSFPNRQFSTGEEASTLRDLGLLPSNTLFMKACRGISEAYDGSQEGYISSVTKTVTGLASMGYNVATSLVGSIVGWSSGQESAGSADGAASSSSPRQRDDERTRYNGNSLMQE</sequence>
<comment type="caution">
    <text evidence="3">The sequence shown here is derived from an EMBL/GenBank/DDBJ whole genome shotgun (WGS) entry which is preliminary data.</text>
</comment>
<evidence type="ECO:0000259" key="2">
    <source>
        <dbReference type="PROSITE" id="PS50033"/>
    </source>
</evidence>
<dbReference type="GO" id="GO:0005783">
    <property type="term" value="C:endoplasmic reticulum"/>
    <property type="evidence" value="ECO:0007669"/>
    <property type="project" value="TreeGrafter"/>
</dbReference>
<dbReference type="PANTHER" id="PTHR46424:SF1">
    <property type="entry name" value="UBX DOMAIN-CONTAINING PROTEIN 4"/>
    <property type="match status" value="1"/>
</dbReference>
<dbReference type="SUPFAM" id="SSF54236">
    <property type="entry name" value="Ubiquitin-like"/>
    <property type="match status" value="1"/>
</dbReference>
<dbReference type="PROSITE" id="PS50033">
    <property type="entry name" value="UBX"/>
    <property type="match status" value="1"/>
</dbReference>
<dbReference type="GO" id="GO:0036503">
    <property type="term" value="P:ERAD pathway"/>
    <property type="evidence" value="ECO:0007669"/>
    <property type="project" value="TreeGrafter"/>
</dbReference>
<evidence type="ECO:0000256" key="1">
    <source>
        <dbReference type="SAM" id="MobiDB-lite"/>
    </source>
</evidence>
<dbReference type="Pfam" id="PF00789">
    <property type="entry name" value="UBX"/>
    <property type="match status" value="1"/>
</dbReference>
<keyword evidence="4" id="KW-1185">Reference proteome</keyword>
<evidence type="ECO:0000313" key="4">
    <source>
        <dbReference type="Proteomes" id="UP000242875"/>
    </source>
</evidence>
<feature type="region of interest" description="Disordered" evidence="1">
    <location>
        <begin position="823"/>
        <end position="861"/>
    </location>
</feature>
<feature type="region of interest" description="Disordered" evidence="1">
    <location>
        <begin position="687"/>
        <end position="779"/>
    </location>
</feature>
<feature type="compositionally biased region" description="Low complexity" evidence="1">
    <location>
        <begin position="50"/>
        <end position="59"/>
    </location>
</feature>
<name>A0A261XXT3_9FUNG</name>
<organism evidence="3 4">
    <name type="scientific">Bifiguratus adelaidae</name>
    <dbReference type="NCBI Taxonomy" id="1938954"/>
    <lineage>
        <taxon>Eukaryota</taxon>
        <taxon>Fungi</taxon>
        <taxon>Fungi incertae sedis</taxon>
        <taxon>Mucoromycota</taxon>
        <taxon>Mucoromycotina</taxon>
        <taxon>Endogonomycetes</taxon>
        <taxon>Endogonales</taxon>
        <taxon>Endogonales incertae sedis</taxon>
        <taxon>Bifiguratus</taxon>
    </lineage>
</organism>
<feature type="compositionally biased region" description="Polar residues" evidence="1">
    <location>
        <begin position="103"/>
        <end position="115"/>
    </location>
</feature>
<feature type="region of interest" description="Disordered" evidence="1">
    <location>
        <begin position="986"/>
        <end position="1021"/>
    </location>
</feature>
<feature type="compositionally biased region" description="Low complexity" evidence="1">
    <location>
        <begin position="837"/>
        <end position="861"/>
    </location>
</feature>
<feature type="compositionally biased region" description="Polar residues" evidence="1">
    <location>
        <begin position="690"/>
        <end position="715"/>
    </location>
</feature>
<proteinExistence type="predicted"/>
<feature type="domain" description="UBX" evidence="2">
    <location>
        <begin position="860"/>
        <end position="938"/>
    </location>
</feature>
<evidence type="ECO:0000313" key="3">
    <source>
        <dbReference type="EMBL" id="OZJ03185.1"/>
    </source>
</evidence>
<dbReference type="InterPro" id="IPR057939">
    <property type="entry name" value="TRF2_HOY1_PH"/>
</dbReference>
<dbReference type="SMART" id="SM00166">
    <property type="entry name" value="UBX"/>
    <property type="match status" value="1"/>
</dbReference>
<gene>
    <name evidence="3" type="ORF">BZG36_03329</name>
</gene>
<feature type="compositionally biased region" description="Low complexity" evidence="1">
    <location>
        <begin position="986"/>
        <end position="1002"/>
    </location>
</feature>
<dbReference type="Gene3D" id="3.10.20.90">
    <property type="entry name" value="Phosphatidylinositol 3-kinase Catalytic Subunit, Chain A, domain 1"/>
    <property type="match status" value="1"/>
</dbReference>
<protein>
    <recommendedName>
        <fullName evidence="2">UBX domain-containing protein</fullName>
    </recommendedName>
</protein>
<dbReference type="AlphaFoldDB" id="A0A261XXT3"/>
<feature type="region of interest" description="Disordered" evidence="1">
    <location>
        <begin position="40"/>
        <end position="117"/>
    </location>
</feature>
<dbReference type="EMBL" id="MVBO01000099">
    <property type="protein sequence ID" value="OZJ03185.1"/>
    <property type="molecule type" value="Genomic_DNA"/>
</dbReference>
<dbReference type="InterPro" id="IPR001012">
    <property type="entry name" value="UBX_dom"/>
</dbReference>
<dbReference type="Proteomes" id="UP000242875">
    <property type="component" value="Unassembled WGS sequence"/>
</dbReference>
<dbReference type="PANTHER" id="PTHR46424">
    <property type="entry name" value="UBX DOMAIN-CONTAINING PROTEIN 4"/>
    <property type="match status" value="1"/>
</dbReference>
<dbReference type="OrthoDB" id="2445133at2759"/>
<reference evidence="3 4" key="1">
    <citation type="journal article" date="2017" name="Mycologia">
        <title>Bifiguratus adelaidae, gen. et sp. nov., a new member of Mucoromycotina in endophytic and soil-dwelling habitats.</title>
        <authorList>
            <person name="Torres-Cruz T.J."/>
            <person name="Billingsley Tobias T.L."/>
            <person name="Almatruk M."/>
            <person name="Hesse C."/>
            <person name="Kuske C.R."/>
            <person name="Desiro A."/>
            <person name="Benucci G.M."/>
            <person name="Bonito G."/>
            <person name="Stajich J.E."/>
            <person name="Dunlap C."/>
            <person name="Arnold A.E."/>
            <person name="Porras-Alfaro A."/>
        </authorList>
    </citation>
    <scope>NUCLEOTIDE SEQUENCE [LARGE SCALE GENOMIC DNA]</scope>
    <source>
        <strain evidence="3 4">AZ0501</strain>
    </source>
</reference>
<dbReference type="Pfam" id="PF24818">
    <property type="entry name" value="PH_TRF2_HOY1"/>
    <property type="match status" value="1"/>
</dbReference>
<accession>A0A261XXT3</accession>
<feature type="compositionally biased region" description="Low complexity" evidence="1">
    <location>
        <begin position="716"/>
        <end position="734"/>
    </location>
</feature>